<name>A0A2G5VAH5_9PELO</name>
<evidence type="ECO:0000313" key="3">
    <source>
        <dbReference type="Proteomes" id="UP000230233"/>
    </source>
</evidence>
<dbReference type="EMBL" id="PDUG01000002">
    <property type="protein sequence ID" value="PIC48742.1"/>
    <property type="molecule type" value="Genomic_DNA"/>
</dbReference>
<feature type="domain" description="BTB" evidence="1">
    <location>
        <begin position="135"/>
        <end position="194"/>
    </location>
</feature>
<dbReference type="Proteomes" id="UP000230233">
    <property type="component" value="Chromosome II"/>
</dbReference>
<dbReference type="CDD" id="cd18186">
    <property type="entry name" value="BTB_POZ_ZBTB_KLHL-like"/>
    <property type="match status" value="1"/>
</dbReference>
<reference evidence="3" key="1">
    <citation type="submission" date="2017-10" db="EMBL/GenBank/DDBJ databases">
        <title>Rapid genome shrinkage in a self-fertile nematode reveals novel sperm competition proteins.</title>
        <authorList>
            <person name="Yin D."/>
            <person name="Schwarz E.M."/>
            <person name="Thomas C.G."/>
            <person name="Felde R.L."/>
            <person name="Korf I.F."/>
            <person name="Cutter A.D."/>
            <person name="Schartner C.M."/>
            <person name="Ralston E.J."/>
            <person name="Meyer B.J."/>
            <person name="Haag E.S."/>
        </authorList>
    </citation>
    <scope>NUCLEOTIDE SEQUENCE [LARGE SCALE GENOMIC DNA]</scope>
    <source>
        <strain evidence="3">JU1422</strain>
    </source>
</reference>
<evidence type="ECO:0000313" key="2">
    <source>
        <dbReference type="EMBL" id="PIC48742.1"/>
    </source>
</evidence>
<dbReference type="PANTHER" id="PTHR22743:SF165">
    <property type="entry name" value="BTB AND MATH DOMAIN CONTAINING-RELATED"/>
    <property type="match status" value="1"/>
</dbReference>
<proteinExistence type="predicted"/>
<evidence type="ECO:0000259" key="1">
    <source>
        <dbReference type="PROSITE" id="PS50097"/>
    </source>
</evidence>
<gene>
    <name evidence="2" type="primary">Cnig_chr_II.g7609</name>
    <name evidence="2" type="ORF">B9Z55_007609</name>
</gene>
<dbReference type="STRING" id="1611254.A0A2G5VAH5"/>
<organism evidence="2 3">
    <name type="scientific">Caenorhabditis nigoni</name>
    <dbReference type="NCBI Taxonomy" id="1611254"/>
    <lineage>
        <taxon>Eukaryota</taxon>
        <taxon>Metazoa</taxon>
        <taxon>Ecdysozoa</taxon>
        <taxon>Nematoda</taxon>
        <taxon>Chromadorea</taxon>
        <taxon>Rhabditida</taxon>
        <taxon>Rhabditina</taxon>
        <taxon>Rhabditomorpha</taxon>
        <taxon>Rhabditoidea</taxon>
        <taxon>Rhabditidae</taxon>
        <taxon>Peloderinae</taxon>
        <taxon>Caenorhabditis</taxon>
    </lineage>
</organism>
<dbReference type="AlphaFoldDB" id="A0A2G5VAH5"/>
<dbReference type="SMART" id="SM00225">
    <property type="entry name" value="BTB"/>
    <property type="match status" value="1"/>
</dbReference>
<dbReference type="Gene3D" id="3.30.710.10">
    <property type="entry name" value="Potassium Channel Kv1.1, Chain A"/>
    <property type="match status" value="1"/>
</dbReference>
<dbReference type="OrthoDB" id="6359816at2759"/>
<sequence length="291" mass="33845">MSPSENRSFTLRHEFQNIGKETPITYKQSDLGCDWLLRLQYDGTSIFLTLEVNRSESDWSMETKIECGPVTNQHKLFAISKTKNKIEFFRTNYTILKPFLVEDNLDVNLNIKILSIHPELRYLRNFDDDVAKESSDVLLIIGDQKFYVSKLFLASHSSYFKSLFLGNFEESKKSEIQLKDIDPINFQDFLELIYGESNVQGGTVDGILAIADYFDAKTAIRRCEEFLMRFSENSVRKKFALAIKYKMENLKDKCLLEIKNSDDVRGILPEISKYVEHSVYKDLLEKVLSFE</sequence>
<dbReference type="PROSITE" id="PS50097">
    <property type="entry name" value="BTB"/>
    <property type="match status" value="1"/>
</dbReference>
<dbReference type="Pfam" id="PF00651">
    <property type="entry name" value="BTB"/>
    <property type="match status" value="1"/>
</dbReference>
<accession>A0A2G5VAH5</accession>
<dbReference type="InterPro" id="IPR000210">
    <property type="entry name" value="BTB/POZ_dom"/>
</dbReference>
<dbReference type="SUPFAM" id="SSF54695">
    <property type="entry name" value="POZ domain"/>
    <property type="match status" value="1"/>
</dbReference>
<keyword evidence="3" id="KW-1185">Reference proteome</keyword>
<dbReference type="InterPro" id="IPR052664">
    <property type="entry name" value="BTB-MATH_domain_protein"/>
</dbReference>
<dbReference type="InterPro" id="IPR011333">
    <property type="entry name" value="SKP1/BTB/POZ_sf"/>
</dbReference>
<comment type="caution">
    <text evidence="2">The sequence shown here is derived from an EMBL/GenBank/DDBJ whole genome shotgun (WGS) entry which is preliminary data.</text>
</comment>
<dbReference type="PANTHER" id="PTHR22743">
    <property type="entry name" value="MEPRIN/TRAF-LIKE MATH FAMILY-C.ELEGANS"/>
    <property type="match status" value="1"/>
</dbReference>
<protein>
    <recommendedName>
        <fullName evidence="1">BTB domain-containing protein</fullName>
    </recommendedName>
</protein>